<dbReference type="InterPro" id="IPR001680">
    <property type="entry name" value="WD40_rpt"/>
</dbReference>
<name>A0AAU9J2C5_9CILI</name>
<dbReference type="SMART" id="SM00320">
    <property type="entry name" value="WD40"/>
    <property type="match status" value="6"/>
</dbReference>
<dbReference type="PANTHER" id="PTHR19918:SF8">
    <property type="entry name" value="FI02843P"/>
    <property type="match status" value="1"/>
</dbReference>
<proteinExistence type="inferred from homology"/>
<protein>
    <recommendedName>
        <fullName evidence="8">CDC20/Fizzy WD40 domain-containing protein</fullName>
    </recommendedName>
</protein>
<dbReference type="GO" id="GO:0031145">
    <property type="term" value="P:anaphase-promoting complex-dependent catabolic process"/>
    <property type="evidence" value="ECO:0007669"/>
    <property type="project" value="TreeGrafter"/>
</dbReference>
<keyword evidence="6" id="KW-0131">Cell cycle</keyword>
<dbReference type="InterPro" id="IPR056150">
    <property type="entry name" value="WD40_CDC20-Fz"/>
</dbReference>
<evidence type="ECO:0000256" key="4">
    <source>
        <dbReference type="ARBA" id="ARBA00022737"/>
    </source>
</evidence>
<dbReference type="PANTHER" id="PTHR19918">
    <property type="entry name" value="CELL DIVISION CYCLE 20 CDC20 FIZZY -RELATED"/>
    <property type="match status" value="1"/>
</dbReference>
<dbReference type="GO" id="GO:0005680">
    <property type="term" value="C:anaphase-promoting complex"/>
    <property type="evidence" value="ECO:0007669"/>
    <property type="project" value="TreeGrafter"/>
</dbReference>
<evidence type="ECO:0000313" key="10">
    <source>
        <dbReference type="Proteomes" id="UP001162131"/>
    </source>
</evidence>
<accession>A0AAU9J2C5</accession>
<evidence type="ECO:0000256" key="2">
    <source>
        <dbReference type="ARBA" id="ARBA00022574"/>
    </source>
</evidence>
<dbReference type="InterPro" id="IPR015943">
    <property type="entry name" value="WD40/YVTN_repeat-like_dom_sf"/>
</dbReference>
<dbReference type="InterPro" id="IPR020472">
    <property type="entry name" value="WD40_PAC1"/>
</dbReference>
<comment type="caution">
    <text evidence="9">The sequence shown here is derived from an EMBL/GenBank/DDBJ whole genome shotgun (WGS) entry which is preliminary data.</text>
</comment>
<comment type="similarity">
    <text evidence="1">Belongs to the WD repeat CDC20/Fizzy family.</text>
</comment>
<dbReference type="InterPro" id="IPR033010">
    <property type="entry name" value="Cdc20/Fizzy"/>
</dbReference>
<dbReference type="GO" id="GO:0051301">
    <property type="term" value="P:cell division"/>
    <property type="evidence" value="ECO:0007669"/>
    <property type="project" value="UniProtKB-KW"/>
</dbReference>
<sequence>MQANRFIYSSKHIFSPGFDLAIPKASDLFQSSHRDEALSRNLPTQAERILDAPDLLDDYYLNLLDWSSLDSLGVALDNTIYAWTNGEVREVVSSPITITSLAWMPGTHCLAVGDTEADLTLYDIQAGKKIRVIHAHTDRISSLSWKGSILSSGSRDSTIVHHDMRAKHFQMQSKGHFQEVCGLKWSDRYLASGGNDNHLNIWEIGYSTPTYSFHDHTAAVKALAWCPYTAGVLASGGGSADQTIRLWDVAKGNCIKTINTGSQVCALEWSKHDTELLSAHGFADNQLTVWKYPCMQKLGDIKGHTARVLYLAQNPEGDQVVSAGADETIRFWKIFEKRGKNRSMDLKFSCR</sequence>
<evidence type="ECO:0000313" key="9">
    <source>
        <dbReference type="EMBL" id="CAG9319891.1"/>
    </source>
</evidence>
<dbReference type="PROSITE" id="PS50082">
    <property type="entry name" value="WD_REPEATS_2"/>
    <property type="match status" value="3"/>
</dbReference>
<feature type="domain" description="CDC20/Fizzy WD40" evidence="8">
    <location>
        <begin position="50"/>
        <end position="332"/>
    </location>
</feature>
<keyword evidence="4" id="KW-0677">Repeat</keyword>
<evidence type="ECO:0000256" key="6">
    <source>
        <dbReference type="ARBA" id="ARBA00023306"/>
    </source>
</evidence>
<dbReference type="PRINTS" id="PR00320">
    <property type="entry name" value="GPROTEINBRPT"/>
</dbReference>
<dbReference type="Gene3D" id="2.130.10.10">
    <property type="entry name" value="YVTN repeat-like/Quinoprotein amine dehydrogenase"/>
    <property type="match status" value="1"/>
</dbReference>
<dbReference type="GO" id="GO:1905786">
    <property type="term" value="P:positive regulation of anaphase-promoting complex-dependent catabolic process"/>
    <property type="evidence" value="ECO:0007669"/>
    <property type="project" value="TreeGrafter"/>
</dbReference>
<organism evidence="9 10">
    <name type="scientific">Blepharisma stoltei</name>
    <dbReference type="NCBI Taxonomy" id="1481888"/>
    <lineage>
        <taxon>Eukaryota</taxon>
        <taxon>Sar</taxon>
        <taxon>Alveolata</taxon>
        <taxon>Ciliophora</taxon>
        <taxon>Postciliodesmatophora</taxon>
        <taxon>Heterotrichea</taxon>
        <taxon>Heterotrichida</taxon>
        <taxon>Blepharismidae</taxon>
        <taxon>Blepharisma</taxon>
    </lineage>
</organism>
<feature type="repeat" description="WD" evidence="7">
    <location>
        <begin position="173"/>
        <end position="212"/>
    </location>
</feature>
<keyword evidence="10" id="KW-1185">Reference proteome</keyword>
<dbReference type="AlphaFoldDB" id="A0AAU9J2C5"/>
<keyword evidence="5" id="KW-0498">Mitosis</keyword>
<dbReference type="PROSITE" id="PS00678">
    <property type="entry name" value="WD_REPEATS_1"/>
    <property type="match status" value="2"/>
</dbReference>
<reference evidence="9" key="1">
    <citation type="submission" date="2021-09" db="EMBL/GenBank/DDBJ databases">
        <authorList>
            <consortium name="AG Swart"/>
            <person name="Singh M."/>
            <person name="Singh A."/>
            <person name="Seah K."/>
            <person name="Emmerich C."/>
        </authorList>
    </citation>
    <scope>NUCLEOTIDE SEQUENCE</scope>
    <source>
        <strain evidence="9">ATCC30299</strain>
    </source>
</reference>
<evidence type="ECO:0000256" key="1">
    <source>
        <dbReference type="ARBA" id="ARBA00006445"/>
    </source>
</evidence>
<keyword evidence="2 7" id="KW-0853">WD repeat</keyword>
<dbReference type="Proteomes" id="UP001162131">
    <property type="component" value="Unassembled WGS sequence"/>
</dbReference>
<dbReference type="InterPro" id="IPR036322">
    <property type="entry name" value="WD40_repeat_dom_sf"/>
</dbReference>
<dbReference type="SUPFAM" id="SSF50978">
    <property type="entry name" value="WD40 repeat-like"/>
    <property type="match status" value="1"/>
</dbReference>
<keyword evidence="3" id="KW-0132">Cell division</keyword>
<gene>
    <name evidence="9" type="ORF">BSTOLATCC_MIC25136</name>
</gene>
<dbReference type="GO" id="GO:1990757">
    <property type="term" value="F:ubiquitin ligase activator activity"/>
    <property type="evidence" value="ECO:0007669"/>
    <property type="project" value="TreeGrafter"/>
</dbReference>
<dbReference type="GO" id="GO:0010997">
    <property type="term" value="F:anaphase-promoting complex binding"/>
    <property type="evidence" value="ECO:0007669"/>
    <property type="project" value="InterPro"/>
</dbReference>
<evidence type="ECO:0000256" key="7">
    <source>
        <dbReference type="PROSITE-ProRule" id="PRU00221"/>
    </source>
</evidence>
<evidence type="ECO:0000259" key="8">
    <source>
        <dbReference type="Pfam" id="PF24807"/>
    </source>
</evidence>
<dbReference type="Pfam" id="PF24807">
    <property type="entry name" value="WD40_CDC20-Fz"/>
    <property type="match status" value="1"/>
</dbReference>
<feature type="repeat" description="WD" evidence="7">
    <location>
        <begin position="213"/>
        <end position="257"/>
    </location>
</feature>
<evidence type="ECO:0000256" key="5">
    <source>
        <dbReference type="ARBA" id="ARBA00022776"/>
    </source>
</evidence>
<evidence type="ECO:0000256" key="3">
    <source>
        <dbReference type="ARBA" id="ARBA00022618"/>
    </source>
</evidence>
<dbReference type="EMBL" id="CAJZBQ010000024">
    <property type="protein sequence ID" value="CAG9319891.1"/>
    <property type="molecule type" value="Genomic_DNA"/>
</dbReference>
<dbReference type="InterPro" id="IPR019775">
    <property type="entry name" value="WD40_repeat_CS"/>
</dbReference>
<feature type="repeat" description="WD" evidence="7">
    <location>
        <begin position="301"/>
        <end position="334"/>
    </location>
</feature>
<dbReference type="PROSITE" id="PS50294">
    <property type="entry name" value="WD_REPEATS_REGION"/>
    <property type="match status" value="2"/>
</dbReference>